<protein>
    <submittedName>
        <fullName evidence="1">Winged helix-turn-helix DNA-binding</fullName>
    </submittedName>
</protein>
<dbReference type="RefSeq" id="WP_089820749.1">
    <property type="nucleotide sequence ID" value="NZ_FODV01000001.1"/>
</dbReference>
<dbReference type="Proteomes" id="UP000199126">
    <property type="component" value="Unassembled WGS sequence"/>
</dbReference>
<keyword evidence="1" id="KW-0238">DNA-binding</keyword>
<name>A0A1H8N8A3_9EURY</name>
<dbReference type="OrthoDB" id="297229at2157"/>
<dbReference type="AlphaFoldDB" id="A0A1H8N8A3"/>
<keyword evidence="2" id="KW-1185">Reference proteome</keyword>
<dbReference type="GO" id="GO:0003677">
    <property type="term" value="F:DNA binding"/>
    <property type="evidence" value="ECO:0007669"/>
    <property type="project" value="UniProtKB-KW"/>
</dbReference>
<gene>
    <name evidence="1" type="ORF">SAMN04487948_101379</name>
</gene>
<dbReference type="SUPFAM" id="SSF46785">
    <property type="entry name" value="Winged helix' DNA-binding domain"/>
    <property type="match status" value="1"/>
</dbReference>
<dbReference type="Pfam" id="PF13412">
    <property type="entry name" value="HTH_24"/>
    <property type="match status" value="1"/>
</dbReference>
<evidence type="ECO:0000313" key="2">
    <source>
        <dbReference type="Proteomes" id="UP000199126"/>
    </source>
</evidence>
<sequence length="94" mass="10476">MVQSEQSSVSRLVELLDDRLKQSEWEILTALAAADGSLTIDELAEETGYTERTVKKRVGTLEDQLHGGTLLRRDDDGNPMLHPQFAQAVRSYSS</sequence>
<organism evidence="1 2">
    <name type="scientific">Halogranum amylolyticum</name>
    <dbReference type="NCBI Taxonomy" id="660520"/>
    <lineage>
        <taxon>Archaea</taxon>
        <taxon>Methanobacteriati</taxon>
        <taxon>Methanobacteriota</taxon>
        <taxon>Stenosarchaea group</taxon>
        <taxon>Halobacteria</taxon>
        <taxon>Halobacteriales</taxon>
        <taxon>Haloferacaceae</taxon>
    </lineage>
</organism>
<dbReference type="InterPro" id="IPR036390">
    <property type="entry name" value="WH_DNA-bd_sf"/>
</dbReference>
<proteinExistence type="predicted"/>
<dbReference type="Gene3D" id="1.10.10.10">
    <property type="entry name" value="Winged helix-like DNA-binding domain superfamily/Winged helix DNA-binding domain"/>
    <property type="match status" value="1"/>
</dbReference>
<evidence type="ECO:0000313" key="1">
    <source>
        <dbReference type="EMBL" id="SEO25800.1"/>
    </source>
</evidence>
<dbReference type="EMBL" id="FODV01000001">
    <property type="protein sequence ID" value="SEO25800.1"/>
    <property type="molecule type" value="Genomic_DNA"/>
</dbReference>
<reference evidence="2" key="1">
    <citation type="submission" date="2016-10" db="EMBL/GenBank/DDBJ databases">
        <authorList>
            <person name="Varghese N."/>
            <person name="Submissions S."/>
        </authorList>
    </citation>
    <scope>NUCLEOTIDE SEQUENCE [LARGE SCALE GENOMIC DNA]</scope>
    <source>
        <strain evidence="2">CGMCC 1.10121</strain>
    </source>
</reference>
<accession>A0A1H8N8A3</accession>
<dbReference type="InterPro" id="IPR036388">
    <property type="entry name" value="WH-like_DNA-bd_sf"/>
</dbReference>